<comment type="caution">
    <text evidence="2">The sequence shown here is derived from an EMBL/GenBank/DDBJ whole genome shotgun (WGS) entry which is preliminary data.</text>
</comment>
<feature type="repeat" description="WD" evidence="1">
    <location>
        <begin position="121"/>
        <end position="163"/>
    </location>
</feature>
<organism evidence="2 3">
    <name type="scientific">Paramecium primaurelia</name>
    <dbReference type="NCBI Taxonomy" id="5886"/>
    <lineage>
        <taxon>Eukaryota</taxon>
        <taxon>Sar</taxon>
        <taxon>Alveolata</taxon>
        <taxon>Ciliophora</taxon>
        <taxon>Intramacronucleata</taxon>
        <taxon>Oligohymenophorea</taxon>
        <taxon>Peniculida</taxon>
        <taxon>Parameciidae</taxon>
        <taxon>Paramecium</taxon>
    </lineage>
</organism>
<evidence type="ECO:0000256" key="1">
    <source>
        <dbReference type="PROSITE-ProRule" id="PRU00221"/>
    </source>
</evidence>
<reference evidence="2" key="1">
    <citation type="submission" date="2021-01" db="EMBL/GenBank/DDBJ databases">
        <authorList>
            <consortium name="Genoscope - CEA"/>
            <person name="William W."/>
        </authorList>
    </citation>
    <scope>NUCLEOTIDE SEQUENCE</scope>
</reference>
<dbReference type="PANTHER" id="PTHR19920">
    <property type="entry name" value="WD40 PROTEIN CIAO1"/>
    <property type="match status" value="1"/>
</dbReference>
<dbReference type="EMBL" id="CAJJDM010000086">
    <property type="protein sequence ID" value="CAD8089236.1"/>
    <property type="molecule type" value="Genomic_DNA"/>
</dbReference>
<dbReference type="SMART" id="SM00320">
    <property type="entry name" value="WD40"/>
    <property type="match status" value="3"/>
</dbReference>
<proteinExistence type="predicted"/>
<protein>
    <submittedName>
        <fullName evidence="2">Uncharacterized protein</fullName>
    </submittedName>
</protein>
<dbReference type="PANTHER" id="PTHR19920:SF0">
    <property type="entry name" value="CYTOSOLIC IRON-SULFUR PROTEIN ASSEMBLY PROTEIN CIAO1-RELATED"/>
    <property type="match status" value="1"/>
</dbReference>
<dbReference type="AlphaFoldDB" id="A0A8S1NG05"/>
<keyword evidence="3" id="KW-1185">Reference proteome</keyword>
<accession>A0A8S1NG05</accession>
<dbReference type="GO" id="GO:0097361">
    <property type="term" value="C:cytosolic [4Fe-4S] assembly targeting complex"/>
    <property type="evidence" value="ECO:0007669"/>
    <property type="project" value="TreeGrafter"/>
</dbReference>
<sequence>MNQFYSQSFQEKILNSRNISNYQLITSLPTLNTIIYYDFLIAFAINRNNTHLVAGANQKIIVYQLIDGRIKQINVLLNHLNYITTLNFFRQNQIFISGSRDSYFILWSLNQISNGKYFLKVKSHSAEINCVALPISGENFIITGSSDCTIKIWQSQNNSFSQLQCVQEIKEHSNEVFGLSINCYGNLFVSCSKDNFILVMEKSNTKNWILKQKIQILGFGYRICFITDYIFAFQPRKPEPHNMLQIYQLSLNLNQFILIKECLIEGGDQSCNNHFQLLYNPNQQILFNKNGFYLNQIIFHKEEKQHNQFSLIQAINYETDTFYGTMSQDGQYLITWDTKSIQLQIRKYMNKKQINN</sequence>
<dbReference type="PROSITE" id="PS50294">
    <property type="entry name" value="WD_REPEATS_REGION"/>
    <property type="match status" value="2"/>
</dbReference>
<dbReference type="InterPro" id="IPR001680">
    <property type="entry name" value="WD40_rpt"/>
</dbReference>
<evidence type="ECO:0000313" key="2">
    <source>
        <dbReference type="EMBL" id="CAD8089236.1"/>
    </source>
</evidence>
<evidence type="ECO:0000313" key="3">
    <source>
        <dbReference type="Proteomes" id="UP000688137"/>
    </source>
</evidence>
<feature type="repeat" description="WD" evidence="1">
    <location>
        <begin position="76"/>
        <end position="110"/>
    </location>
</feature>
<dbReference type="GO" id="GO:0016226">
    <property type="term" value="P:iron-sulfur cluster assembly"/>
    <property type="evidence" value="ECO:0007669"/>
    <property type="project" value="TreeGrafter"/>
</dbReference>
<dbReference type="Proteomes" id="UP000688137">
    <property type="component" value="Unassembled WGS sequence"/>
</dbReference>
<dbReference type="PROSITE" id="PS50082">
    <property type="entry name" value="WD_REPEATS_2"/>
    <property type="match status" value="2"/>
</dbReference>
<dbReference type="Pfam" id="PF00400">
    <property type="entry name" value="WD40"/>
    <property type="match status" value="3"/>
</dbReference>
<name>A0A8S1NG05_PARPR</name>
<keyword evidence="1" id="KW-0853">WD repeat</keyword>
<gene>
    <name evidence="2" type="ORF">PPRIM_AZ9-3.1.T0830092</name>
</gene>